<name>A0AAE0F3F3_9CHLO</name>
<proteinExistence type="predicted"/>
<accession>A0AAE0F3F3</accession>
<dbReference type="EMBL" id="LGRX02026943">
    <property type="protein sequence ID" value="KAK3250059.1"/>
    <property type="molecule type" value="Genomic_DNA"/>
</dbReference>
<evidence type="ECO:0000313" key="3">
    <source>
        <dbReference type="Proteomes" id="UP001190700"/>
    </source>
</evidence>
<sequence length="331" mass="34354">MAGVTTRGARRALMKDSDVDSVVRLKSDVLNPPTPATPAVAEPTAVKADDTADMIATRKLYQEQAALVRQADGNDNDYDAKLGKFVEVYTKTQFENAALDVSPFDFDDLTKEAGGTAERGKAAGSVLSAAVLAVDDTKSVLKLVLEKIKVLEHYIRTQKGGVAAVYQEAAGAGGDALAAMVEMHGALAVLRGGGDADAFDVSAYGFATGGAEEEPAGGLYFQHFKVDKEDVEVAPASGGAPSFHAMSDSNAPASASGGELAAGDGDEDHAGMETDQEEDSTVLFGTRTRWLRDAAVAARASARHLADIGSGLVFLHSRACCGGVLRSTAGW</sequence>
<protein>
    <submittedName>
        <fullName evidence="2">Uncharacterized protein</fullName>
    </submittedName>
</protein>
<evidence type="ECO:0000256" key="1">
    <source>
        <dbReference type="SAM" id="MobiDB-lite"/>
    </source>
</evidence>
<organism evidence="2 3">
    <name type="scientific">Cymbomonas tetramitiformis</name>
    <dbReference type="NCBI Taxonomy" id="36881"/>
    <lineage>
        <taxon>Eukaryota</taxon>
        <taxon>Viridiplantae</taxon>
        <taxon>Chlorophyta</taxon>
        <taxon>Pyramimonadophyceae</taxon>
        <taxon>Pyramimonadales</taxon>
        <taxon>Pyramimonadaceae</taxon>
        <taxon>Cymbomonas</taxon>
    </lineage>
</organism>
<dbReference type="Proteomes" id="UP001190700">
    <property type="component" value="Unassembled WGS sequence"/>
</dbReference>
<reference evidence="2 3" key="1">
    <citation type="journal article" date="2015" name="Genome Biol. Evol.">
        <title>Comparative Genomics of a Bacterivorous Green Alga Reveals Evolutionary Causalities and Consequences of Phago-Mixotrophic Mode of Nutrition.</title>
        <authorList>
            <person name="Burns J.A."/>
            <person name="Paasch A."/>
            <person name="Narechania A."/>
            <person name="Kim E."/>
        </authorList>
    </citation>
    <scope>NUCLEOTIDE SEQUENCE [LARGE SCALE GENOMIC DNA]</scope>
    <source>
        <strain evidence="2 3">PLY_AMNH</strain>
    </source>
</reference>
<keyword evidence="3" id="KW-1185">Reference proteome</keyword>
<comment type="caution">
    <text evidence="2">The sequence shown here is derived from an EMBL/GenBank/DDBJ whole genome shotgun (WGS) entry which is preliminary data.</text>
</comment>
<dbReference type="AlphaFoldDB" id="A0AAE0F3F3"/>
<gene>
    <name evidence="2" type="ORF">CYMTET_40559</name>
</gene>
<evidence type="ECO:0000313" key="2">
    <source>
        <dbReference type="EMBL" id="KAK3250059.1"/>
    </source>
</evidence>
<feature type="compositionally biased region" description="Low complexity" evidence="1">
    <location>
        <begin position="253"/>
        <end position="263"/>
    </location>
</feature>
<feature type="region of interest" description="Disordered" evidence="1">
    <location>
        <begin position="236"/>
        <end position="279"/>
    </location>
</feature>